<evidence type="ECO:0000259" key="7">
    <source>
        <dbReference type="PROSITE" id="PS51032"/>
    </source>
</evidence>
<dbReference type="PIRSF" id="PIRSF038123">
    <property type="entry name" value="PTI6"/>
    <property type="match status" value="1"/>
</dbReference>
<evidence type="ECO:0000256" key="4">
    <source>
        <dbReference type="ARBA" id="ARBA00023163"/>
    </source>
</evidence>
<dbReference type="InterPro" id="IPR016177">
    <property type="entry name" value="DNA-bd_dom_sf"/>
</dbReference>
<dbReference type="PANTHER" id="PTHR31194:SF166">
    <property type="entry name" value="PATHOGENESIS-RELATED GENES TRANSCRIPTIONAL ACTIVATOR PTI6"/>
    <property type="match status" value="1"/>
</dbReference>
<dbReference type="GO" id="GO:0003700">
    <property type="term" value="F:DNA-binding transcription factor activity"/>
    <property type="evidence" value="ECO:0007669"/>
    <property type="project" value="InterPro"/>
</dbReference>
<dbReference type="CDD" id="cd00018">
    <property type="entry name" value="AP2"/>
    <property type="match status" value="1"/>
</dbReference>
<feature type="region of interest" description="Disordered" evidence="6">
    <location>
        <begin position="88"/>
        <end position="123"/>
    </location>
</feature>
<dbReference type="InterPro" id="IPR050913">
    <property type="entry name" value="AP2/ERF_ERF"/>
</dbReference>
<dbReference type="InterPro" id="IPR001471">
    <property type="entry name" value="AP2/ERF_dom"/>
</dbReference>
<evidence type="ECO:0000256" key="1">
    <source>
        <dbReference type="ARBA" id="ARBA00004123"/>
    </source>
</evidence>
<keyword evidence="4" id="KW-0804">Transcription</keyword>
<proteinExistence type="predicted"/>
<dbReference type="SUPFAM" id="SSF54171">
    <property type="entry name" value="DNA-binding domain"/>
    <property type="match status" value="1"/>
</dbReference>
<dbReference type="GO" id="GO:0005634">
    <property type="term" value="C:nucleus"/>
    <property type="evidence" value="ECO:0007669"/>
    <property type="project" value="UniProtKB-SubCell"/>
</dbReference>
<dbReference type="GO" id="GO:0003677">
    <property type="term" value="F:DNA binding"/>
    <property type="evidence" value="ECO:0007669"/>
    <property type="project" value="UniProtKB-KW"/>
</dbReference>
<accession>A0AAV8SGV6</accession>
<name>A0AAV8SGV6_9ROSI</name>
<organism evidence="8 9">
    <name type="scientific">Erythroxylum novogranatense</name>
    <dbReference type="NCBI Taxonomy" id="1862640"/>
    <lineage>
        <taxon>Eukaryota</taxon>
        <taxon>Viridiplantae</taxon>
        <taxon>Streptophyta</taxon>
        <taxon>Embryophyta</taxon>
        <taxon>Tracheophyta</taxon>
        <taxon>Spermatophyta</taxon>
        <taxon>Magnoliopsida</taxon>
        <taxon>eudicotyledons</taxon>
        <taxon>Gunneridae</taxon>
        <taxon>Pentapetalae</taxon>
        <taxon>rosids</taxon>
        <taxon>fabids</taxon>
        <taxon>Malpighiales</taxon>
        <taxon>Erythroxylaceae</taxon>
        <taxon>Erythroxylum</taxon>
    </lineage>
</organism>
<keyword evidence="9" id="KW-1185">Reference proteome</keyword>
<evidence type="ECO:0000256" key="3">
    <source>
        <dbReference type="ARBA" id="ARBA00023125"/>
    </source>
</evidence>
<evidence type="ECO:0000313" key="8">
    <source>
        <dbReference type="EMBL" id="KAJ8751491.1"/>
    </source>
</evidence>
<feature type="domain" description="AP2/ERF" evidence="7">
    <location>
        <begin position="119"/>
        <end position="176"/>
    </location>
</feature>
<comment type="caution">
    <text evidence="8">The sequence shown here is derived from an EMBL/GenBank/DDBJ whole genome shotgun (WGS) entry which is preliminary data.</text>
</comment>
<dbReference type="InterPro" id="IPR036955">
    <property type="entry name" value="AP2/ERF_dom_sf"/>
</dbReference>
<dbReference type="SMART" id="SM00380">
    <property type="entry name" value="AP2"/>
    <property type="match status" value="1"/>
</dbReference>
<feature type="compositionally biased region" description="Polar residues" evidence="6">
    <location>
        <begin position="105"/>
        <end position="114"/>
    </location>
</feature>
<dbReference type="Pfam" id="PF00847">
    <property type="entry name" value="AP2"/>
    <property type="match status" value="1"/>
</dbReference>
<comment type="subcellular location">
    <subcellularLocation>
        <location evidence="1">Nucleus</location>
    </subcellularLocation>
</comment>
<evidence type="ECO:0000313" key="9">
    <source>
        <dbReference type="Proteomes" id="UP001159364"/>
    </source>
</evidence>
<dbReference type="AlphaFoldDB" id="A0AAV8SGV6"/>
<dbReference type="EMBL" id="JAIWQS010000011">
    <property type="protein sequence ID" value="KAJ8751491.1"/>
    <property type="molecule type" value="Genomic_DNA"/>
</dbReference>
<keyword evidence="2" id="KW-0805">Transcription regulation</keyword>
<dbReference type="PROSITE" id="PS51032">
    <property type="entry name" value="AP2_ERF"/>
    <property type="match status" value="1"/>
</dbReference>
<keyword evidence="3" id="KW-0238">DNA-binding</keyword>
<dbReference type="PANTHER" id="PTHR31194">
    <property type="entry name" value="SHN SHINE , DNA BINDING / TRANSCRIPTION FACTOR"/>
    <property type="match status" value="1"/>
</dbReference>
<sequence>MLFSKPIMPGPSKVKFIDHHERVLIATTTTAKKLSYPETQPRVVRIIFTDPDATDDSSSDEDELLRLNQQKKRVKRLKRHVRKISLDPPPVLKTKNFPTKPPQNVKKTPSLTSSTRRKKFRGVRQRPWGRWAAEIRDPNRGKRVWLGTFDTAEEAASVYDRAAVKLKGADAVTNFPNPVKAAVVETTCVVGGDHQKDDDEYCSCESGSVVVSSPTSVLGYGEESPAFEGLGYGDVDAFGFQIEFPLSVADDIMLSGKRWFRDEEFVDLEDFLVDVIS</sequence>
<gene>
    <name evidence="8" type="ORF">K2173_016714</name>
</gene>
<dbReference type="FunFam" id="3.30.730.10:FF:000001">
    <property type="entry name" value="Ethylene-responsive transcription factor 2"/>
    <property type="match status" value="1"/>
</dbReference>
<keyword evidence="5" id="KW-0539">Nucleus</keyword>
<dbReference type="Proteomes" id="UP001159364">
    <property type="component" value="Linkage Group LG11"/>
</dbReference>
<evidence type="ECO:0000256" key="2">
    <source>
        <dbReference type="ARBA" id="ARBA00023015"/>
    </source>
</evidence>
<protein>
    <recommendedName>
        <fullName evidence="7">AP2/ERF domain-containing protein</fullName>
    </recommendedName>
</protein>
<dbReference type="PRINTS" id="PR00367">
    <property type="entry name" value="ETHRSPELEMNT"/>
</dbReference>
<dbReference type="Gene3D" id="3.30.730.10">
    <property type="entry name" value="AP2/ERF domain"/>
    <property type="match status" value="1"/>
</dbReference>
<reference evidence="8 9" key="1">
    <citation type="submission" date="2021-09" db="EMBL/GenBank/DDBJ databases">
        <title>Genomic insights and catalytic innovation underlie evolution of tropane alkaloids biosynthesis.</title>
        <authorList>
            <person name="Wang Y.-J."/>
            <person name="Tian T."/>
            <person name="Huang J.-P."/>
            <person name="Huang S.-X."/>
        </authorList>
    </citation>
    <scope>NUCLEOTIDE SEQUENCE [LARGE SCALE GENOMIC DNA]</scope>
    <source>
        <strain evidence="8">KIB-2018</strain>
        <tissue evidence="8">Leaf</tissue>
    </source>
</reference>
<evidence type="ECO:0000256" key="5">
    <source>
        <dbReference type="ARBA" id="ARBA00023242"/>
    </source>
</evidence>
<evidence type="ECO:0000256" key="6">
    <source>
        <dbReference type="SAM" id="MobiDB-lite"/>
    </source>
</evidence>